<evidence type="ECO:0000259" key="2">
    <source>
        <dbReference type="Pfam" id="PF08646"/>
    </source>
</evidence>
<evidence type="ECO:0000313" key="3">
    <source>
        <dbReference type="EMBL" id="MCH79355.1"/>
    </source>
</evidence>
<dbReference type="PANTHER" id="PTHR47165:SF4">
    <property type="entry name" value="OS03G0429900 PROTEIN"/>
    <property type="match status" value="1"/>
</dbReference>
<dbReference type="EMBL" id="LXQA010000061">
    <property type="protein sequence ID" value="MCH79355.1"/>
    <property type="molecule type" value="Genomic_DNA"/>
</dbReference>
<organism evidence="3 4">
    <name type="scientific">Trifolium medium</name>
    <dbReference type="NCBI Taxonomy" id="97028"/>
    <lineage>
        <taxon>Eukaryota</taxon>
        <taxon>Viridiplantae</taxon>
        <taxon>Streptophyta</taxon>
        <taxon>Embryophyta</taxon>
        <taxon>Tracheophyta</taxon>
        <taxon>Spermatophyta</taxon>
        <taxon>Magnoliopsida</taxon>
        <taxon>eudicotyledons</taxon>
        <taxon>Gunneridae</taxon>
        <taxon>Pentapetalae</taxon>
        <taxon>rosids</taxon>
        <taxon>fabids</taxon>
        <taxon>Fabales</taxon>
        <taxon>Fabaceae</taxon>
        <taxon>Papilionoideae</taxon>
        <taxon>50 kb inversion clade</taxon>
        <taxon>NPAAA clade</taxon>
        <taxon>Hologalegina</taxon>
        <taxon>IRL clade</taxon>
        <taxon>Trifolieae</taxon>
        <taxon>Trifolium</taxon>
    </lineage>
</organism>
<dbReference type="Pfam" id="PF08646">
    <property type="entry name" value="Rep_fac-A_C"/>
    <property type="match status" value="1"/>
</dbReference>
<reference evidence="3 4" key="1">
    <citation type="journal article" date="2018" name="Front. Plant Sci.">
        <title>Red Clover (Trifolium pratense) and Zigzag Clover (T. medium) - A Picture of Genomic Similarities and Differences.</title>
        <authorList>
            <person name="Dluhosova J."/>
            <person name="Istvanek J."/>
            <person name="Nedelnik J."/>
            <person name="Repkova J."/>
        </authorList>
    </citation>
    <scope>NUCLEOTIDE SEQUENCE [LARGE SCALE GENOMIC DNA]</scope>
    <source>
        <strain evidence="4">cv. 10/8</strain>
        <tissue evidence="3">Leaf</tissue>
    </source>
</reference>
<dbReference type="Proteomes" id="UP000265520">
    <property type="component" value="Unassembled WGS sequence"/>
</dbReference>
<dbReference type="AlphaFoldDB" id="A0A392LWU8"/>
<gene>
    <name evidence="3" type="ORF">A2U01_0000104</name>
</gene>
<feature type="domain" description="Replication protein A 70 kDa DNA-binding subunit B/D first OB fold" evidence="1">
    <location>
        <begin position="13"/>
        <end position="117"/>
    </location>
</feature>
<keyword evidence="4" id="KW-1185">Reference proteome</keyword>
<dbReference type="Gene3D" id="2.40.50.140">
    <property type="entry name" value="Nucleic acid-binding proteins"/>
    <property type="match status" value="3"/>
</dbReference>
<dbReference type="CDD" id="cd04480">
    <property type="entry name" value="RPA1_DBD_A_like"/>
    <property type="match status" value="1"/>
</dbReference>
<proteinExistence type="predicted"/>
<name>A0A392LWU8_9FABA</name>
<feature type="domain" description="Replication factor A C-terminal" evidence="2">
    <location>
        <begin position="303"/>
        <end position="381"/>
    </location>
</feature>
<dbReference type="InterPro" id="IPR003871">
    <property type="entry name" value="RFA1B/D_OB_1st"/>
</dbReference>
<sequence>MVYRGKGVVDVAFDGVADIGPGKENVCIKVRVLRFWRVPAFLNPSEASSVEMVLVDENGAKIHATIRKQLINTFETMVEEGGVYEMSHFSVFPQSGSYRTTLHPYKLLFQLKTKVAVCESSDITHFGLNVTSLAEISAYTHDYEFLVDVIGVMTGISAEKEYVREGKITKMVVIELTDHSGKCECALFGEYVDELKKKMGKSSGGLPIVVVQFAKVKIFRDKASIQNVLHTTRILINPDIPEVETFKNSIAVHGIEYDTTVPLIGGCAKPSLEEELLRLHPKKSLAELSSLCEDGVFVVCAEVMRVVDGQDWWYPACKCHKAVVPDSGSYFCSACDRRVFQVILRFRVKFEVADGEASCVFVLFDSDMSYMLEKSCAFFVAQSKAKSAGVHPIEFDSLVGKRMLFSIDKLVKHSGVADGSFRVKRVCMNPTIIKEFCAECGFCTPSKAMSPVVDIDSDGLSDDVNSVDDDQSLEFVKDLVVIPPASVEVDECDSDAPFTVKRNLTKAFDGVAKSKRNARLKKVKIEKD</sequence>
<evidence type="ECO:0000259" key="1">
    <source>
        <dbReference type="Pfam" id="PF02721"/>
    </source>
</evidence>
<protein>
    <submittedName>
        <fullName evidence="3">Replication factor A protein</fullName>
    </submittedName>
</protein>
<dbReference type="SUPFAM" id="SSF50249">
    <property type="entry name" value="Nucleic acid-binding proteins"/>
    <property type="match status" value="3"/>
</dbReference>
<comment type="caution">
    <text evidence="3">The sequence shown here is derived from an EMBL/GenBank/DDBJ whole genome shotgun (WGS) entry which is preliminary data.</text>
</comment>
<dbReference type="PANTHER" id="PTHR47165">
    <property type="entry name" value="OS03G0429900 PROTEIN"/>
    <property type="match status" value="1"/>
</dbReference>
<dbReference type="CDD" id="cd04481">
    <property type="entry name" value="RPA1_DBD_B_like"/>
    <property type="match status" value="1"/>
</dbReference>
<dbReference type="InterPro" id="IPR013955">
    <property type="entry name" value="Rep_factor-A_C"/>
</dbReference>
<dbReference type="InterPro" id="IPR012340">
    <property type="entry name" value="NA-bd_OB-fold"/>
</dbReference>
<dbReference type="Pfam" id="PF02721">
    <property type="entry name" value="DUF223"/>
    <property type="match status" value="1"/>
</dbReference>
<evidence type="ECO:0000313" key="4">
    <source>
        <dbReference type="Proteomes" id="UP000265520"/>
    </source>
</evidence>
<accession>A0A392LWU8</accession>